<evidence type="ECO:0000313" key="2">
    <source>
        <dbReference type="EMBL" id="KAA6402687.1"/>
    </source>
</evidence>
<name>A0A5J4X617_9EUKA</name>
<protein>
    <submittedName>
        <fullName evidence="2">Uncharacterized protein</fullName>
    </submittedName>
</protein>
<dbReference type="Proteomes" id="UP000324800">
    <property type="component" value="Unassembled WGS sequence"/>
</dbReference>
<sequence length="282" mass="32678">MMSSSTCAHPVIYCNLCAICGVDLEEESENIVKFGDIDGDQANKKDSSINHEPHVIIPDTFSDNQAKSLSTLPLQEVKITIPPKDLEQELSNVFESLNTLQSPNKRSRPELKREEKYRQHGNKKKTSSQTNQVFEDQTQQDQIIYENEYEKKDDEDNEVNDWDECGPFLGKLYQMGYDGYIGFKDWNGKNERNEDEEDTSDSDDITDQEQEQDKQNKRKVKSIKSQCKDGQDSYTQLLKQGMKEQEEQEQEEISNGMKIRSKSNSTKKGRKKKSKKRPRKEE</sequence>
<feature type="compositionally biased region" description="Basic and acidic residues" evidence="1">
    <location>
        <begin position="107"/>
        <end position="118"/>
    </location>
</feature>
<gene>
    <name evidence="2" type="ORF">EZS28_001788</name>
</gene>
<reference evidence="2 3" key="1">
    <citation type="submission" date="2019-03" db="EMBL/GenBank/DDBJ databases">
        <title>Single cell metagenomics reveals metabolic interactions within the superorganism composed of flagellate Streblomastix strix and complex community of Bacteroidetes bacteria on its surface.</title>
        <authorList>
            <person name="Treitli S.C."/>
            <person name="Kolisko M."/>
            <person name="Husnik F."/>
            <person name="Keeling P."/>
            <person name="Hampl V."/>
        </authorList>
    </citation>
    <scope>NUCLEOTIDE SEQUENCE [LARGE SCALE GENOMIC DNA]</scope>
    <source>
        <strain evidence="2">ST1C</strain>
    </source>
</reference>
<feature type="region of interest" description="Disordered" evidence="1">
    <location>
        <begin position="95"/>
        <end position="143"/>
    </location>
</feature>
<dbReference type="AlphaFoldDB" id="A0A5J4X617"/>
<organism evidence="2 3">
    <name type="scientific">Streblomastix strix</name>
    <dbReference type="NCBI Taxonomy" id="222440"/>
    <lineage>
        <taxon>Eukaryota</taxon>
        <taxon>Metamonada</taxon>
        <taxon>Preaxostyla</taxon>
        <taxon>Oxymonadida</taxon>
        <taxon>Streblomastigidae</taxon>
        <taxon>Streblomastix</taxon>
    </lineage>
</organism>
<feature type="compositionally biased region" description="Basic residues" evidence="1">
    <location>
        <begin position="259"/>
        <end position="282"/>
    </location>
</feature>
<feature type="compositionally biased region" description="Polar residues" evidence="1">
    <location>
        <begin position="95"/>
        <end position="104"/>
    </location>
</feature>
<feature type="compositionally biased region" description="Acidic residues" evidence="1">
    <location>
        <begin position="193"/>
        <end position="210"/>
    </location>
</feature>
<comment type="caution">
    <text evidence="2">The sequence shown here is derived from an EMBL/GenBank/DDBJ whole genome shotgun (WGS) entry which is preliminary data.</text>
</comment>
<proteinExistence type="predicted"/>
<evidence type="ECO:0000256" key="1">
    <source>
        <dbReference type="SAM" id="MobiDB-lite"/>
    </source>
</evidence>
<dbReference type="EMBL" id="SNRW01000201">
    <property type="protein sequence ID" value="KAA6402687.1"/>
    <property type="molecule type" value="Genomic_DNA"/>
</dbReference>
<feature type="compositionally biased region" description="Polar residues" evidence="1">
    <location>
        <begin position="127"/>
        <end position="142"/>
    </location>
</feature>
<evidence type="ECO:0000313" key="3">
    <source>
        <dbReference type="Proteomes" id="UP000324800"/>
    </source>
</evidence>
<feature type="region of interest" description="Disordered" evidence="1">
    <location>
        <begin position="187"/>
        <end position="282"/>
    </location>
</feature>
<accession>A0A5J4X617</accession>